<evidence type="ECO:0000259" key="3">
    <source>
        <dbReference type="Pfam" id="PF08501"/>
    </source>
</evidence>
<dbReference type="GO" id="GO:0009423">
    <property type="term" value="P:chorismate biosynthetic process"/>
    <property type="evidence" value="ECO:0007669"/>
    <property type="project" value="TreeGrafter"/>
</dbReference>
<dbReference type="EC" id="1.1.1.25" evidence="4"/>
<dbReference type="PANTHER" id="PTHR21089">
    <property type="entry name" value="SHIKIMATE DEHYDROGENASE"/>
    <property type="match status" value="1"/>
</dbReference>
<dbReference type="Gene3D" id="3.40.50.10860">
    <property type="entry name" value="Leucine Dehydrogenase, chain A, domain 1"/>
    <property type="match status" value="1"/>
</dbReference>
<keyword evidence="4" id="KW-0560">Oxidoreductase</keyword>
<reference evidence="4 5" key="1">
    <citation type="submission" date="2020-07" db="EMBL/GenBank/DDBJ databases">
        <title>Sequencing the genomes of 1000 actinobacteria strains.</title>
        <authorList>
            <person name="Klenk H.-P."/>
        </authorList>
    </citation>
    <scope>NUCLEOTIDE SEQUENCE [LARGE SCALE GENOMIC DNA]</scope>
    <source>
        <strain evidence="4 5">DSM 15664</strain>
    </source>
</reference>
<dbReference type="PANTHER" id="PTHR21089:SF1">
    <property type="entry name" value="BIFUNCTIONAL 3-DEHYDROQUINATE DEHYDRATASE_SHIKIMATE DEHYDROGENASE, CHLOROPLASTIC"/>
    <property type="match status" value="1"/>
</dbReference>
<dbReference type="InterPro" id="IPR036291">
    <property type="entry name" value="NAD(P)-bd_dom_sf"/>
</dbReference>
<dbReference type="Pfam" id="PF08501">
    <property type="entry name" value="Shikimate_dh_N"/>
    <property type="match status" value="1"/>
</dbReference>
<evidence type="ECO:0000313" key="5">
    <source>
        <dbReference type="Proteomes" id="UP000560069"/>
    </source>
</evidence>
<evidence type="ECO:0000256" key="2">
    <source>
        <dbReference type="ARBA" id="ARBA00023141"/>
    </source>
</evidence>
<feature type="domain" description="Shikimate dehydrogenase substrate binding N-terminal" evidence="3">
    <location>
        <begin position="7"/>
        <end position="90"/>
    </location>
</feature>
<keyword evidence="2" id="KW-0057">Aromatic amino acid biosynthesis</keyword>
<dbReference type="SUPFAM" id="SSF53223">
    <property type="entry name" value="Aminoacid dehydrogenase-like, N-terminal domain"/>
    <property type="match status" value="1"/>
</dbReference>
<dbReference type="Gene3D" id="3.40.50.720">
    <property type="entry name" value="NAD(P)-binding Rossmann-like Domain"/>
    <property type="match status" value="1"/>
</dbReference>
<keyword evidence="2" id="KW-0028">Amino-acid biosynthesis</keyword>
<dbReference type="GO" id="GO:0004764">
    <property type="term" value="F:shikimate 3-dehydrogenase (NADP+) activity"/>
    <property type="evidence" value="ECO:0007669"/>
    <property type="project" value="UniProtKB-EC"/>
</dbReference>
<dbReference type="InterPro" id="IPR013708">
    <property type="entry name" value="Shikimate_DH-bd_N"/>
</dbReference>
<dbReference type="GO" id="GO:0009073">
    <property type="term" value="P:aromatic amino acid family biosynthetic process"/>
    <property type="evidence" value="ECO:0007669"/>
    <property type="project" value="UniProtKB-KW"/>
</dbReference>
<dbReference type="GO" id="GO:0005829">
    <property type="term" value="C:cytosol"/>
    <property type="evidence" value="ECO:0007669"/>
    <property type="project" value="TreeGrafter"/>
</dbReference>
<comment type="caution">
    <text evidence="4">The sequence shown here is derived from an EMBL/GenBank/DDBJ whole genome shotgun (WGS) entry which is preliminary data.</text>
</comment>
<name>A0A7Z0E9Q5_9MICC</name>
<evidence type="ECO:0000256" key="1">
    <source>
        <dbReference type="ARBA" id="ARBA00004871"/>
    </source>
</evidence>
<comment type="pathway">
    <text evidence="1">Metabolic intermediate biosynthesis; chorismate biosynthesis; chorismate from D-erythrose 4-phosphate and phosphoenolpyruvate: step 4/7.</text>
</comment>
<proteinExistence type="predicted"/>
<dbReference type="SUPFAM" id="SSF51735">
    <property type="entry name" value="NAD(P)-binding Rossmann-fold domains"/>
    <property type="match status" value="1"/>
</dbReference>
<dbReference type="InterPro" id="IPR046346">
    <property type="entry name" value="Aminoacid_DH-like_N_sf"/>
</dbReference>
<dbReference type="AlphaFoldDB" id="A0A7Z0E9Q5"/>
<dbReference type="EMBL" id="JACCFQ010000001">
    <property type="protein sequence ID" value="NYJ17533.1"/>
    <property type="molecule type" value="Genomic_DNA"/>
</dbReference>
<dbReference type="GO" id="GO:0019632">
    <property type="term" value="P:shikimate metabolic process"/>
    <property type="evidence" value="ECO:0007669"/>
    <property type="project" value="TreeGrafter"/>
</dbReference>
<protein>
    <submittedName>
        <fullName evidence="4">Shikimate dehydrogenase</fullName>
        <ecNumber evidence="4">1.1.1.25</ecNumber>
    </submittedName>
</protein>
<accession>A0A7Z0E9Q5</accession>
<dbReference type="RefSeq" id="WP_179442214.1">
    <property type="nucleotide sequence ID" value="NZ_BAAALK010000002.1"/>
</dbReference>
<keyword evidence="5" id="KW-1185">Reference proteome</keyword>
<dbReference type="InterPro" id="IPR022893">
    <property type="entry name" value="Shikimate_DH_fam"/>
</dbReference>
<dbReference type="Proteomes" id="UP000560069">
    <property type="component" value="Unassembled WGS sequence"/>
</dbReference>
<evidence type="ECO:0000313" key="4">
    <source>
        <dbReference type="EMBL" id="NYJ17533.1"/>
    </source>
</evidence>
<sequence>MTLQAAVLGHPIAHSLSPVLHAAAYEHLGLDAEYRRIDVPEESLQDFLRGAGAAGDWMGWSVTMPLKAAMVSVVDRPSARVRALGVLNTVIHRPAANGEASPKSAGLLLGENTDVDGIVAALGEAGLHQRTSSSGTFGIIGAGATATAALAAAAELGFTEVRSYARSRPRALELAPVAAALGLQFSVSELAALPGDLVPAVQPAEAAGLDAMGSDVADLDGANLKGVGLRAVVSTLPPRAADELAATLPRLSHPVPLLDVAYDPWPSALAQAWATAGGQVVSGLVMLLHQAVRQVELFSSGTSTPAEALSTGSHAEMVAKMRRSIGL</sequence>
<organism evidence="4 5">
    <name type="scientific">Nesterenkonia sandarakina</name>
    <dbReference type="NCBI Taxonomy" id="272918"/>
    <lineage>
        <taxon>Bacteria</taxon>
        <taxon>Bacillati</taxon>
        <taxon>Actinomycetota</taxon>
        <taxon>Actinomycetes</taxon>
        <taxon>Micrococcales</taxon>
        <taxon>Micrococcaceae</taxon>
        <taxon>Nesterenkonia</taxon>
    </lineage>
</organism>
<dbReference type="GO" id="GO:0050661">
    <property type="term" value="F:NADP binding"/>
    <property type="evidence" value="ECO:0007669"/>
    <property type="project" value="TreeGrafter"/>
</dbReference>
<gene>
    <name evidence="4" type="ORF">HNR11_002067</name>
</gene>